<dbReference type="InterPro" id="IPR020845">
    <property type="entry name" value="AMP-binding_CS"/>
</dbReference>
<dbReference type="PANTHER" id="PTHR45527:SF1">
    <property type="entry name" value="FATTY ACID SYNTHASE"/>
    <property type="match status" value="1"/>
</dbReference>
<dbReference type="FunFam" id="3.40.50.980:FF:000001">
    <property type="entry name" value="Non-ribosomal peptide synthetase"/>
    <property type="match status" value="1"/>
</dbReference>
<protein>
    <submittedName>
        <fullName evidence="4">Amino acid adenylation domain-containing protein</fullName>
    </submittedName>
</protein>
<dbReference type="PROSITE" id="PS00455">
    <property type="entry name" value="AMP_BINDING"/>
    <property type="match status" value="1"/>
</dbReference>
<reference evidence="4" key="1">
    <citation type="submission" date="2016-10" db="EMBL/GenBank/DDBJ databases">
        <authorList>
            <person name="Varghese N."/>
            <person name="Submissions S."/>
        </authorList>
    </citation>
    <scope>NUCLEOTIDE SEQUENCE [LARGE SCALE GENOMIC DNA]</scope>
    <source>
        <strain evidence="4">YR281</strain>
    </source>
</reference>
<dbReference type="Gene3D" id="3.30.300.30">
    <property type="match status" value="1"/>
</dbReference>
<evidence type="ECO:0000259" key="3">
    <source>
        <dbReference type="Pfam" id="PF00501"/>
    </source>
</evidence>
<evidence type="ECO:0000313" key="5">
    <source>
        <dbReference type="Proteomes" id="UP000198900"/>
    </source>
</evidence>
<gene>
    <name evidence="4" type="ORF">SAMN04487926_1601</name>
</gene>
<dbReference type="GO" id="GO:0005737">
    <property type="term" value="C:cytoplasm"/>
    <property type="evidence" value="ECO:0007669"/>
    <property type="project" value="TreeGrafter"/>
</dbReference>
<proteinExistence type="predicted"/>
<accession>A0A7Z7FPD6</accession>
<dbReference type="CDD" id="cd05930">
    <property type="entry name" value="A_NRPS"/>
    <property type="match status" value="1"/>
</dbReference>
<dbReference type="PANTHER" id="PTHR45527">
    <property type="entry name" value="NONRIBOSOMAL PEPTIDE SYNTHETASE"/>
    <property type="match status" value="1"/>
</dbReference>
<dbReference type="Pfam" id="PF00501">
    <property type="entry name" value="AMP-binding"/>
    <property type="match status" value="1"/>
</dbReference>
<keyword evidence="1" id="KW-0596">Phosphopantetheine</keyword>
<dbReference type="SUPFAM" id="SSF56801">
    <property type="entry name" value="Acetyl-CoA synthetase-like"/>
    <property type="match status" value="1"/>
</dbReference>
<dbReference type="FunFam" id="2.30.38.10:FF:000001">
    <property type="entry name" value="Non-ribosomal peptide synthetase PvdI"/>
    <property type="match status" value="1"/>
</dbReference>
<feature type="domain" description="AMP-dependent synthetase/ligase" evidence="3">
    <location>
        <begin position="180"/>
        <end position="533"/>
    </location>
</feature>
<dbReference type="Gene3D" id="3.30.559.30">
    <property type="entry name" value="Nonribosomal peptide synthetase, condensation domain"/>
    <property type="match status" value="1"/>
</dbReference>
<dbReference type="InterPro" id="IPR020459">
    <property type="entry name" value="AMP-binding"/>
</dbReference>
<dbReference type="FunFam" id="3.40.50.12780:FF:000012">
    <property type="entry name" value="Non-ribosomal peptide synthetase"/>
    <property type="match status" value="1"/>
</dbReference>
<dbReference type="NCBIfam" id="TIGR01733">
    <property type="entry name" value="AA-adenyl-dom"/>
    <property type="match status" value="1"/>
</dbReference>
<comment type="caution">
    <text evidence="4">The sequence shown here is derived from an EMBL/GenBank/DDBJ whole genome shotgun (WGS) entry which is preliminary data.</text>
</comment>
<dbReference type="EMBL" id="FNDI01000060">
    <property type="protein sequence ID" value="SDJ53457.1"/>
    <property type="molecule type" value="Genomic_DNA"/>
</dbReference>
<dbReference type="Gene3D" id="2.30.38.10">
    <property type="entry name" value="Luciferase, Domain 3"/>
    <property type="match status" value="1"/>
</dbReference>
<evidence type="ECO:0000256" key="2">
    <source>
        <dbReference type="ARBA" id="ARBA00022553"/>
    </source>
</evidence>
<keyword evidence="5" id="KW-1185">Reference proteome</keyword>
<dbReference type="InterPro" id="IPR010071">
    <property type="entry name" value="AA_adenyl_dom"/>
</dbReference>
<sequence>MGWHLHSARWTEMASTVPFPLIAPLNFSVDLHRSFRDIYSHLATDLTLLTTMSEEYVVDSRFLQRTERPWPIVVQLTEDPDRGSDELKGRVKKCSLILQIRRSDGSCRWIFDESLVSAEHVHGLSEHLEILLKSAMSTDAYHVCASQLDLLPPDERTLLLETWNRTQSPYPMDRCIHQLFEDQVRAAPGATALIFGDDTVSFEQLNAQANQLAHFLVQQGVKPDDRVAICVERSIELVIGVLAVLKAGCAYVPLDPAYPSGRLGTILMDADPAFLLCDVTGRRLFDEEKLHGRRLVELDSASPVWNDCTDSNLDPRDLGLLPEHMAYVIYTSGSTGTPKGVMVEHRQLVNYFTWALPNYYADAGGSGSPTTMSFSFDGSVTVILGALIAGQPLTILPTEQQFESILNGRPYALVKLTPSHLKVLNSLLASGNPLPPACKLLLGGEAIAPDDLEIWQRMYPGVALINEYGPTETTIGCTTYTVTGPTNGMTHVPIGRPIANTRVYLLDDHHQPVPIGARGEIYIGGDGVTRGYLNRPDLTAERFLTDPFSSSTGARMYRTGDLARYLPDGNLIYLGRNDNQIKIRGFRIEPGEIEKCLTEHP</sequence>
<dbReference type="InterPro" id="IPR000873">
    <property type="entry name" value="AMP-dep_synth/lig_dom"/>
</dbReference>
<name>A0A7Z7FPD6_9BURK</name>
<evidence type="ECO:0000256" key="1">
    <source>
        <dbReference type="ARBA" id="ARBA00022450"/>
    </source>
</evidence>
<dbReference type="AlphaFoldDB" id="A0A7Z7FPD6"/>
<dbReference type="GO" id="GO:0044550">
    <property type="term" value="P:secondary metabolite biosynthetic process"/>
    <property type="evidence" value="ECO:0007669"/>
    <property type="project" value="TreeGrafter"/>
</dbReference>
<keyword evidence="2" id="KW-0597">Phosphoprotein</keyword>
<dbReference type="InterPro" id="IPR045851">
    <property type="entry name" value="AMP-bd_C_sf"/>
</dbReference>
<dbReference type="Gene3D" id="3.40.50.980">
    <property type="match status" value="2"/>
</dbReference>
<dbReference type="PRINTS" id="PR00154">
    <property type="entry name" value="AMPBINDING"/>
</dbReference>
<dbReference type="GO" id="GO:0031177">
    <property type="term" value="F:phosphopantetheine binding"/>
    <property type="evidence" value="ECO:0007669"/>
    <property type="project" value="TreeGrafter"/>
</dbReference>
<dbReference type="Proteomes" id="UP000198900">
    <property type="component" value="Unassembled WGS sequence"/>
</dbReference>
<feature type="non-terminal residue" evidence="4">
    <location>
        <position position="601"/>
    </location>
</feature>
<evidence type="ECO:0000313" key="4">
    <source>
        <dbReference type="EMBL" id="SDJ53457.1"/>
    </source>
</evidence>
<organism evidence="4 5">
    <name type="scientific">Paraburkholderia steynii</name>
    <dbReference type="NCBI Taxonomy" id="1245441"/>
    <lineage>
        <taxon>Bacteria</taxon>
        <taxon>Pseudomonadati</taxon>
        <taxon>Pseudomonadota</taxon>
        <taxon>Betaproteobacteria</taxon>
        <taxon>Burkholderiales</taxon>
        <taxon>Burkholderiaceae</taxon>
        <taxon>Paraburkholderia</taxon>
    </lineage>
</organism>
<dbReference type="GO" id="GO:0043041">
    <property type="term" value="P:amino acid activation for nonribosomal peptide biosynthetic process"/>
    <property type="evidence" value="ECO:0007669"/>
    <property type="project" value="TreeGrafter"/>
</dbReference>